<feature type="region of interest" description="Disordered" evidence="1">
    <location>
        <begin position="322"/>
        <end position="437"/>
    </location>
</feature>
<feature type="compositionally biased region" description="Pro residues" evidence="1">
    <location>
        <begin position="336"/>
        <end position="349"/>
    </location>
</feature>
<dbReference type="PATRIC" id="fig|1526658.3.peg.5187"/>
<keyword evidence="2" id="KW-0812">Transmembrane</keyword>
<evidence type="ECO:0000313" key="3">
    <source>
        <dbReference type="EMBL" id="KPH83023.1"/>
    </source>
</evidence>
<sequence length="456" mass="48175">MRQTLQSLFGFDLPTAQKWVIAFGVILVLLVLLGLFARQIKDGRLRMKGQGGGRTRQPRLGVVDIHDLDRQRQLVLIRRDNVEHLVMIGGASDVVVETNIVRSGARTAMPAQSDLGLPDRPLPFDTLVPQEPGRHEPARHEPSEDMRRAPPPAPVALAPSGEPPQPPTRPVQPVSRPAQALTQAEAAVAAATAAGGMAALSLAAASTPQAAPIAPTPSAPAPAPVVQAPHFTRDPAPAASAGELDDMARQLDEALKRPFSAVRPAHAPVEPAAPLAPVEVAPVRAEPLVEAAPSVPVPAPAAMRALPMDVEAELEMALGLKPERTSPKPSSFNAPVAPPPVAAPKPFEPAAPAEIPTIVEPEPVSSLPEPEIELEPETMFEPEPETGKDEPEPVVEAKPAEEEAASEQEPVVEVAARDSVDEPAPEPEPKPIDPFSVDAIEAEFARLLGRDPKTRP</sequence>
<reference evidence="3 4" key="1">
    <citation type="submission" date="2015-07" db="EMBL/GenBank/DDBJ databases">
        <title>Whole genome sequencing of Bosea vaviloviae isolated from cave pool.</title>
        <authorList>
            <person name="Tan N.E.H."/>
            <person name="Lee Y.P."/>
            <person name="Gan H.M."/>
            <person name="Barton H."/>
            <person name="Savka M.A."/>
        </authorList>
    </citation>
    <scope>NUCLEOTIDE SEQUENCE [LARGE SCALE GENOMIC DNA]</scope>
    <source>
        <strain evidence="3 4">SD260</strain>
    </source>
</reference>
<dbReference type="PANTHER" id="PTHR38766:SF1">
    <property type="entry name" value="FLAGELLAR PROTEIN FLIO"/>
    <property type="match status" value="1"/>
</dbReference>
<evidence type="ECO:0008006" key="5">
    <source>
        <dbReference type="Google" id="ProtNLM"/>
    </source>
</evidence>
<feature type="compositionally biased region" description="Low complexity" evidence="1">
    <location>
        <begin position="350"/>
        <end position="369"/>
    </location>
</feature>
<comment type="caution">
    <text evidence="3">The sequence shown here is derived from an EMBL/GenBank/DDBJ whole genome shotgun (WGS) entry which is preliminary data.</text>
</comment>
<feature type="compositionally biased region" description="Pro residues" evidence="1">
    <location>
        <begin position="214"/>
        <end position="223"/>
    </location>
</feature>
<feature type="transmembrane region" description="Helical" evidence="2">
    <location>
        <begin position="20"/>
        <end position="37"/>
    </location>
</feature>
<feature type="region of interest" description="Disordered" evidence="1">
    <location>
        <begin position="210"/>
        <end position="239"/>
    </location>
</feature>
<organism evidence="3 4">
    <name type="scientific">Bosea vaviloviae</name>
    <dbReference type="NCBI Taxonomy" id="1526658"/>
    <lineage>
        <taxon>Bacteria</taxon>
        <taxon>Pseudomonadati</taxon>
        <taxon>Pseudomonadota</taxon>
        <taxon>Alphaproteobacteria</taxon>
        <taxon>Hyphomicrobiales</taxon>
        <taxon>Boseaceae</taxon>
        <taxon>Bosea</taxon>
    </lineage>
</organism>
<feature type="compositionally biased region" description="Acidic residues" evidence="1">
    <location>
        <begin position="370"/>
        <end position="384"/>
    </location>
</feature>
<evidence type="ECO:0000256" key="2">
    <source>
        <dbReference type="SAM" id="Phobius"/>
    </source>
</evidence>
<name>A0A0N1N4Q1_9HYPH</name>
<proteinExistence type="predicted"/>
<gene>
    <name evidence="3" type="ORF">AE618_01305</name>
</gene>
<dbReference type="InterPro" id="IPR052205">
    <property type="entry name" value="FliO/MopB"/>
</dbReference>
<feature type="region of interest" description="Disordered" evidence="1">
    <location>
        <begin position="110"/>
        <end position="179"/>
    </location>
</feature>
<keyword evidence="2" id="KW-0472">Membrane</keyword>
<accession>A0A0N1N4Q1</accession>
<dbReference type="AlphaFoldDB" id="A0A0N1N4Q1"/>
<feature type="compositionally biased region" description="Basic and acidic residues" evidence="1">
    <location>
        <begin position="132"/>
        <end position="148"/>
    </location>
</feature>
<keyword evidence="2" id="KW-1133">Transmembrane helix</keyword>
<keyword evidence="4" id="KW-1185">Reference proteome</keyword>
<dbReference type="PANTHER" id="PTHR38766">
    <property type="entry name" value="FLAGELLAR PROTEIN FLIO"/>
    <property type="match status" value="1"/>
</dbReference>
<evidence type="ECO:0000313" key="4">
    <source>
        <dbReference type="Proteomes" id="UP000037822"/>
    </source>
</evidence>
<dbReference type="Proteomes" id="UP000037822">
    <property type="component" value="Unassembled WGS sequence"/>
</dbReference>
<evidence type="ECO:0000256" key="1">
    <source>
        <dbReference type="SAM" id="MobiDB-lite"/>
    </source>
</evidence>
<dbReference type="EMBL" id="LGSZ01000009">
    <property type="protein sequence ID" value="KPH83023.1"/>
    <property type="molecule type" value="Genomic_DNA"/>
</dbReference>
<protein>
    <recommendedName>
        <fullName evidence="5">Flagellar biosynthesis protein FliO</fullName>
    </recommendedName>
</protein>
<feature type="compositionally biased region" description="Pro residues" evidence="1">
    <location>
        <begin position="161"/>
        <end position="170"/>
    </location>
</feature>